<proteinExistence type="predicted"/>
<name>A0ABS6DS81_9MOLU</name>
<protein>
    <submittedName>
        <fullName evidence="1">Uncharacterized protein</fullName>
    </submittedName>
</protein>
<keyword evidence="2" id="KW-1185">Reference proteome</keyword>
<evidence type="ECO:0000313" key="1">
    <source>
        <dbReference type="EMBL" id="MBU4693440.1"/>
    </source>
</evidence>
<sequence length="107" mass="12725">MSNSHKKFIKTNETGVWVNIKVKDPNFLNNNENIIKNQIELVCEKNSFEFIKLRIVKQSKRTIISLLVDDVKYGLKLALYFQQLFLKKTIDIQQYAVQKWEFVNEET</sequence>
<accession>A0ABS6DS81</accession>
<gene>
    <name evidence="1" type="ORF">KQ878_00880</name>
</gene>
<evidence type="ECO:0000313" key="2">
    <source>
        <dbReference type="Proteomes" id="UP000812267"/>
    </source>
</evidence>
<organism evidence="1 2">
    <name type="scientific">Mycoplasma zalophidermidis</name>
    <dbReference type="NCBI Taxonomy" id="398174"/>
    <lineage>
        <taxon>Bacteria</taxon>
        <taxon>Bacillati</taxon>
        <taxon>Mycoplasmatota</taxon>
        <taxon>Mollicutes</taxon>
        <taxon>Mycoplasmataceae</taxon>
        <taxon>Mycoplasma</taxon>
    </lineage>
</organism>
<dbReference type="Proteomes" id="UP000812267">
    <property type="component" value="Unassembled WGS sequence"/>
</dbReference>
<dbReference type="EMBL" id="JAHMHK010000001">
    <property type="protein sequence ID" value="MBU4693440.1"/>
    <property type="molecule type" value="Genomic_DNA"/>
</dbReference>
<dbReference type="RefSeq" id="WP_216567756.1">
    <property type="nucleotide sequence ID" value="NZ_JAHMHK010000001.1"/>
</dbReference>
<comment type="caution">
    <text evidence="1">The sequence shown here is derived from an EMBL/GenBank/DDBJ whole genome shotgun (WGS) entry which is preliminary data.</text>
</comment>
<reference evidence="1" key="1">
    <citation type="submission" date="2021-06" db="EMBL/GenBank/DDBJ databases">
        <title>Novel Mycoplasma species detected in California sea lions (Zalophus californianus) from the USA.</title>
        <authorList>
            <person name="Volokhov D.V."/>
            <person name="Furtak V.A."/>
            <person name="Zagorodnyaya T.A."/>
        </authorList>
    </citation>
    <scope>NUCLEOTIDE SEQUENCE [LARGE SCALE GENOMIC DNA]</scope>
    <source>
        <strain evidence="1">CSL 4779</strain>
    </source>
</reference>